<keyword evidence="6 7" id="KW-0119">Carbohydrate metabolism</keyword>
<dbReference type="InterPro" id="IPR000811">
    <property type="entry name" value="Glyco_trans_35"/>
</dbReference>
<dbReference type="EMBL" id="CP063845">
    <property type="protein sequence ID" value="UFP94249.1"/>
    <property type="molecule type" value="Genomic_DNA"/>
</dbReference>
<evidence type="ECO:0000313" key="9">
    <source>
        <dbReference type="EMBL" id="UFP94249.1"/>
    </source>
</evidence>
<comment type="catalytic activity">
    <reaction evidence="7">
        <text>[(1-&gt;4)-alpha-D-glucosyl](n) + phosphate = [(1-&gt;4)-alpha-D-glucosyl](n-1) + alpha-D-glucose 1-phosphate</text>
        <dbReference type="Rhea" id="RHEA:41732"/>
        <dbReference type="Rhea" id="RHEA-COMP:9584"/>
        <dbReference type="Rhea" id="RHEA-COMP:9586"/>
        <dbReference type="ChEBI" id="CHEBI:15444"/>
        <dbReference type="ChEBI" id="CHEBI:43474"/>
        <dbReference type="ChEBI" id="CHEBI:58601"/>
        <dbReference type="EC" id="2.4.1.1"/>
    </reaction>
</comment>
<comment type="similarity">
    <text evidence="2 7">Belongs to the glycogen phosphorylase family.</text>
</comment>
<keyword evidence="4 7" id="KW-0808">Transferase</keyword>
<reference evidence="9 10" key="1">
    <citation type="journal article" date="2021" name="Genome Biol. Evol.">
        <title>Complete Genome Sequencing of a Novel Gloeobacter Species from a Waterfall Cave in Mexico.</title>
        <authorList>
            <person name="Saw J.H."/>
            <person name="Cardona T."/>
            <person name="Montejano G."/>
        </authorList>
    </citation>
    <scope>NUCLEOTIDE SEQUENCE [LARGE SCALE GENOMIC DNA]</scope>
    <source>
        <strain evidence="9">MG652769</strain>
    </source>
</reference>
<dbReference type="SUPFAM" id="SSF53756">
    <property type="entry name" value="UDP-Glycosyltransferase/glycogen phosphorylase"/>
    <property type="match status" value="1"/>
</dbReference>
<dbReference type="Pfam" id="PF00343">
    <property type="entry name" value="Phosphorylase"/>
    <property type="match status" value="1"/>
</dbReference>
<dbReference type="PIRSF" id="PIRSF000460">
    <property type="entry name" value="Pprylas_GlgP"/>
    <property type="match status" value="1"/>
</dbReference>
<keyword evidence="5 7" id="KW-0663">Pyridoxal phosphate</keyword>
<dbReference type="PANTHER" id="PTHR11468">
    <property type="entry name" value="GLYCOGEN PHOSPHORYLASE"/>
    <property type="match status" value="1"/>
</dbReference>
<dbReference type="RefSeq" id="WP_230841308.1">
    <property type="nucleotide sequence ID" value="NZ_CP063845.1"/>
</dbReference>
<accession>A0ABY3PKV5</accession>
<dbReference type="NCBIfam" id="TIGR02093">
    <property type="entry name" value="P_ylase"/>
    <property type="match status" value="1"/>
</dbReference>
<evidence type="ECO:0000256" key="7">
    <source>
        <dbReference type="RuleBase" id="RU000587"/>
    </source>
</evidence>
<dbReference type="EC" id="2.4.1.1" evidence="7"/>
<evidence type="ECO:0000256" key="8">
    <source>
        <dbReference type="SAM" id="MobiDB-lite"/>
    </source>
</evidence>
<organism evidence="9 10">
    <name type="scientific">Gloeobacter morelensis MG652769</name>
    <dbReference type="NCBI Taxonomy" id="2781736"/>
    <lineage>
        <taxon>Bacteria</taxon>
        <taxon>Bacillati</taxon>
        <taxon>Cyanobacteriota</taxon>
        <taxon>Cyanophyceae</taxon>
        <taxon>Gloeobacterales</taxon>
        <taxon>Gloeobacteraceae</taxon>
        <taxon>Gloeobacter</taxon>
        <taxon>Gloeobacter morelensis</taxon>
    </lineage>
</organism>
<dbReference type="Gene3D" id="3.40.50.2000">
    <property type="entry name" value="Glycogen Phosphorylase B"/>
    <property type="match status" value="2"/>
</dbReference>
<evidence type="ECO:0000256" key="4">
    <source>
        <dbReference type="ARBA" id="ARBA00022679"/>
    </source>
</evidence>
<keyword evidence="10" id="KW-1185">Reference proteome</keyword>
<sequence>MQPPPTQTPPDMPLEEPSAAPSAEALRQAIVDNLRYVLGKDPSQAGAQDFLAALAHTVREPLLHRWRNTRQTYFDCGARVVCYLASQYRPGPQLVANLVSAGLYARSVEALAGLGVHLEDLLALEREPQLGRREGSRQAASLAEALATQQMPAIGYGLRYEFGSEQVIRDGWPFERSVPWRCSGDPWEIPRPEYRVEVPLGGRTEAYIDGENRYRVRWLPECTVTGEPYDRLVPGYRTHTVNTLRLWSARASEQFDSPVADSEAYARAIEAKLDCELITRVPYPVGDSPHQQRLRLQQQYLLACCSVHDMVRLFAQTGRPIGELPERAAIHIDDSHPPIAIAEWMRILLDRHDLGWEAAWEMTGRMFSATAHTWAAVETLECWPVALLERWLPRHLEILREIDRRFRLQLQAQLLGEAQIARLALFEGDRVRLAHLACIACHTVVGTSESATGRLVHSVLADFYRLWPQKFQTIGAGVSTRRWLVLANPPLARLIGERIGPDWLTHPEGLDALRRHAADPDFQQSWRQIKQAHKRSLAAQLLAAGGVALSPQALFDIRLEPFEGCRRQLLSALYIVTLFNRLQAEPGVDIVPRAFIFSGWPRPGDPIGGLTIKLIHAVGAVVNADPVVAGRLRVVFVPEPTVVLTQKIFAAADLAEQDALPGFQAGDTSSLCAALNGALLLGSPDGINLEIERIVGRERFFEFGLSTGEGQALKLTEYHPMAFYHSNPLLRQVVDQIATGYFSHGDSEQFKPIVAALVEDDEALNLVDYQSYIDGQGSVDAAYRDPALWTQLSIESVSRLGAVSSDRTAREYCNRIWRLQPVTVHLDAYTQQVIALKGREHL</sequence>
<keyword evidence="3 7" id="KW-0328">Glycosyltransferase</keyword>
<evidence type="ECO:0000256" key="2">
    <source>
        <dbReference type="ARBA" id="ARBA00006047"/>
    </source>
</evidence>
<evidence type="ECO:0000256" key="1">
    <source>
        <dbReference type="ARBA" id="ARBA00001933"/>
    </source>
</evidence>
<evidence type="ECO:0000256" key="3">
    <source>
        <dbReference type="ARBA" id="ARBA00022676"/>
    </source>
</evidence>
<dbReference type="Proteomes" id="UP001054846">
    <property type="component" value="Chromosome"/>
</dbReference>
<comment type="function">
    <text evidence="7">Allosteric enzyme that catalyzes the rate-limiting step in glycogen catabolism, the phosphorolytic cleavage of glycogen to produce glucose-1-phosphate, and plays a central role in maintaining cellular and organismal glucose homeostasis.</text>
</comment>
<evidence type="ECO:0000313" key="10">
    <source>
        <dbReference type="Proteomes" id="UP001054846"/>
    </source>
</evidence>
<protein>
    <recommendedName>
        <fullName evidence="7">Alpha-1,4 glucan phosphorylase</fullName>
        <ecNumber evidence="7">2.4.1.1</ecNumber>
    </recommendedName>
</protein>
<feature type="compositionally biased region" description="Pro residues" evidence="8">
    <location>
        <begin position="1"/>
        <end position="12"/>
    </location>
</feature>
<gene>
    <name evidence="9" type="ORF">ISF26_21245</name>
</gene>
<dbReference type="InterPro" id="IPR011833">
    <property type="entry name" value="Glycg_phsphrylas"/>
</dbReference>
<dbReference type="PANTHER" id="PTHR11468:SF3">
    <property type="entry name" value="GLYCOGEN PHOSPHORYLASE, LIVER FORM"/>
    <property type="match status" value="1"/>
</dbReference>
<comment type="cofactor">
    <cofactor evidence="1 7">
        <name>pyridoxal 5'-phosphate</name>
        <dbReference type="ChEBI" id="CHEBI:597326"/>
    </cofactor>
</comment>
<dbReference type="CDD" id="cd04300">
    <property type="entry name" value="GT35_Glycogen_Phosphorylase"/>
    <property type="match status" value="1"/>
</dbReference>
<proteinExistence type="inferred from homology"/>
<name>A0ABY3PKV5_9CYAN</name>
<feature type="region of interest" description="Disordered" evidence="8">
    <location>
        <begin position="1"/>
        <end position="21"/>
    </location>
</feature>
<evidence type="ECO:0000256" key="5">
    <source>
        <dbReference type="ARBA" id="ARBA00022898"/>
    </source>
</evidence>
<evidence type="ECO:0000256" key="6">
    <source>
        <dbReference type="ARBA" id="ARBA00023277"/>
    </source>
</evidence>